<keyword evidence="1" id="KW-0812">Transmembrane</keyword>
<keyword evidence="1" id="KW-1133">Transmembrane helix</keyword>
<dbReference type="HOGENOM" id="CLU_1053418_0_0_11"/>
<dbReference type="AlphaFoldDB" id="K4QUB8"/>
<sequence length="287" mass="29075">MTASGGGQESESSNVAVQAAVAAGGCGCLAIPVGGVLAVALIFIVGGLGVVLMPLVILIMFFKGLLPADFGGIGDDLSPVERICEDLEAAQDTPADELAARAQQIALGDGLGTLEITPSSSSSPSQPCTVPADLYDAIVDAGSVCDVIGPVTVAAQIQYETGFDTDFVGPNGARGISQVPADVFERLHQDGDPLDAKQSIGAQGAYLCELAEGAQSLIDAGEATGSVLDLTLAAYDVGMDAVREAHGVPATEEAQSYVVGVRTWFASMEGIGPPPRTMPDGPGLRDT</sequence>
<accession>K4QUB8</accession>
<keyword evidence="3" id="KW-1185">Reference proteome</keyword>
<dbReference type="eggNOG" id="COG0741">
    <property type="taxonomic scope" value="Bacteria"/>
</dbReference>
<name>K4QUB8_STRDJ</name>
<evidence type="ECO:0000256" key="1">
    <source>
        <dbReference type="SAM" id="Phobius"/>
    </source>
</evidence>
<organism evidence="2 3">
    <name type="scientific">Streptomyces davaonensis (strain DSM 101723 / JCM 4913 / KCC S-0913 / 768)</name>
    <dbReference type="NCBI Taxonomy" id="1214101"/>
    <lineage>
        <taxon>Bacteria</taxon>
        <taxon>Bacillati</taxon>
        <taxon>Actinomycetota</taxon>
        <taxon>Actinomycetes</taxon>
        <taxon>Kitasatosporales</taxon>
        <taxon>Streptomycetaceae</taxon>
        <taxon>Streptomyces</taxon>
    </lineage>
</organism>
<evidence type="ECO:0000313" key="3">
    <source>
        <dbReference type="Proteomes" id="UP000008043"/>
    </source>
</evidence>
<feature type="transmembrane region" description="Helical" evidence="1">
    <location>
        <begin position="37"/>
        <end position="62"/>
    </location>
</feature>
<protein>
    <recommendedName>
        <fullName evidence="4">Transglycosylase SLT domain-containing protein</fullName>
    </recommendedName>
</protein>
<dbReference type="PATRIC" id="fig|1214101.3.peg.161"/>
<dbReference type="Proteomes" id="UP000008043">
    <property type="component" value="Chromosome"/>
</dbReference>
<evidence type="ECO:0008006" key="4">
    <source>
        <dbReference type="Google" id="ProtNLM"/>
    </source>
</evidence>
<dbReference type="RefSeq" id="WP_015654948.1">
    <property type="nucleotide sequence ID" value="NC_020504.1"/>
</dbReference>
<keyword evidence="1" id="KW-0472">Membrane</keyword>
<evidence type="ECO:0000313" key="2">
    <source>
        <dbReference type="EMBL" id="CCK24543.1"/>
    </source>
</evidence>
<dbReference type="OrthoDB" id="9815778at2"/>
<dbReference type="SUPFAM" id="SSF53955">
    <property type="entry name" value="Lysozyme-like"/>
    <property type="match status" value="1"/>
</dbReference>
<proteinExistence type="predicted"/>
<dbReference type="InterPro" id="IPR023346">
    <property type="entry name" value="Lysozyme-like_dom_sf"/>
</dbReference>
<dbReference type="CDD" id="cd00254">
    <property type="entry name" value="LT-like"/>
    <property type="match status" value="1"/>
</dbReference>
<gene>
    <name evidence="2" type="ORF">BN159_0164</name>
</gene>
<dbReference type="KEGG" id="sdv:BN159_0164"/>
<reference evidence="2 3" key="1">
    <citation type="journal article" date="2012" name="J. Bacteriol.">
        <title>Genome sequence of the bacterium Streptomyces davawensis JCM 4913 and heterologous production of the unique antibiotic roseoflavin.</title>
        <authorList>
            <person name="Jankowitsch F."/>
            <person name="Schwarz J."/>
            <person name="Ruckert C."/>
            <person name="Gust B."/>
            <person name="Szczepanowski R."/>
            <person name="Blom J."/>
            <person name="Pelzer S."/>
            <person name="Kalinowski J."/>
            <person name="Mack M."/>
        </authorList>
    </citation>
    <scope>NUCLEOTIDE SEQUENCE [LARGE SCALE GENOMIC DNA]</scope>
    <source>
        <strain evidence="3">DSM 101723 / JCM 4913 / KCC S-0913 / 768</strain>
    </source>
</reference>
<dbReference type="EMBL" id="HE971709">
    <property type="protein sequence ID" value="CCK24543.1"/>
    <property type="molecule type" value="Genomic_DNA"/>
</dbReference>
<dbReference type="STRING" id="1214101.BN159_0164"/>
<dbReference type="Gene3D" id="1.10.530.10">
    <property type="match status" value="1"/>
</dbReference>